<evidence type="ECO:0000313" key="11">
    <source>
        <dbReference type="EMBL" id="RHY89775.1"/>
    </source>
</evidence>
<evidence type="ECO:0000256" key="2">
    <source>
        <dbReference type="ARBA" id="ARBA00001947"/>
    </source>
</evidence>
<protein>
    <recommendedName>
        <fullName evidence="5">hydroxyacylglutathione hydrolase</fullName>
        <ecNumber evidence="5">3.1.2.6</ecNumber>
    </recommendedName>
    <alternativeName>
        <fullName evidence="9">Glyoxalase II</fullName>
    </alternativeName>
</protein>
<dbReference type="AlphaFoldDB" id="A0A3R6WTB5"/>
<dbReference type="InterPro" id="IPR035680">
    <property type="entry name" value="Clx_II_MBL"/>
</dbReference>
<evidence type="ECO:0000256" key="9">
    <source>
        <dbReference type="ARBA" id="ARBA00031044"/>
    </source>
</evidence>
<dbReference type="Pfam" id="PF00753">
    <property type="entry name" value="Lactamase_B"/>
    <property type="match status" value="1"/>
</dbReference>
<keyword evidence="7" id="KW-0378">Hydrolase</keyword>
<evidence type="ECO:0000313" key="12">
    <source>
        <dbReference type="EMBL" id="RHZ24610.1"/>
    </source>
</evidence>
<evidence type="ECO:0000259" key="10">
    <source>
        <dbReference type="SMART" id="SM00849"/>
    </source>
</evidence>
<evidence type="ECO:0000256" key="6">
    <source>
        <dbReference type="ARBA" id="ARBA00022723"/>
    </source>
</evidence>
<sequence>MAVVLYVVGLALAALAVRIYLLGSKKALVNWIANSSIFYYMYKRQLAAHHASPDFNVTSFETTILDGAATVVTIPFLQDNFAYILFDHATGECAAVDVADPQVVLNVWRALVAHRSPPSHPLTLKYILTTHKHFDHAGGNRKLKAALTSATIVGGVLDSVQGSTKQTWHGDKLKVGSLTVETLAVPCHTMGHVAYYGTVLLYFLPFHISCDTVLSCVVSATNHTGHGCVFTGDTLSQYDIKDTSCKVVLYGVVVFVAGTGRFFEGNGDQVRSILHDNSYDMHRNLSQVLGALPPTTRVFCGHEYTLQNLSFALFVEPDNVAVQTKVLLLRVGLPTVPSTLADELATNPFMRINEPTVAK</sequence>
<comment type="pathway">
    <text evidence="3">Secondary metabolite metabolism; methylglyoxal degradation; (R)-lactate from methylglyoxal: step 2/2.</text>
</comment>
<keyword evidence="6" id="KW-0479">Metal-binding</keyword>
<dbReference type="Pfam" id="PF16123">
    <property type="entry name" value="HAGH_C"/>
    <property type="match status" value="1"/>
</dbReference>
<keyword evidence="8" id="KW-0862">Zinc</keyword>
<evidence type="ECO:0000256" key="3">
    <source>
        <dbReference type="ARBA" id="ARBA00004963"/>
    </source>
</evidence>
<feature type="non-terminal residue" evidence="11">
    <location>
        <position position="359"/>
    </location>
</feature>
<dbReference type="InterPro" id="IPR036866">
    <property type="entry name" value="RibonucZ/Hydroxyglut_hydro"/>
</dbReference>
<dbReference type="VEuPathDB" id="FungiDB:H257_10498"/>
<evidence type="ECO:0000256" key="8">
    <source>
        <dbReference type="ARBA" id="ARBA00022833"/>
    </source>
</evidence>
<proteinExistence type="inferred from homology"/>
<dbReference type="EMBL" id="QUTG01003908">
    <property type="protein sequence ID" value="RHY89775.1"/>
    <property type="molecule type" value="Genomic_DNA"/>
</dbReference>
<comment type="caution">
    <text evidence="11">The sequence shown here is derived from an EMBL/GenBank/DDBJ whole genome shotgun (WGS) entry which is preliminary data.</text>
</comment>
<evidence type="ECO:0000256" key="5">
    <source>
        <dbReference type="ARBA" id="ARBA00011917"/>
    </source>
</evidence>
<dbReference type="CDD" id="cd07723">
    <property type="entry name" value="hydroxyacylglutathione_hydrolase_MBL-fold"/>
    <property type="match status" value="1"/>
</dbReference>
<accession>A0A3R6WTB5</accession>
<dbReference type="Proteomes" id="UP000285430">
    <property type="component" value="Unassembled WGS sequence"/>
</dbReference>
<dbReference type="Proteomes" id="UP000285712">
    <property type="component" value="Unassembled WGS sequence"/>
</dbReference>
<comment type="similarity">
    <text evidence="4">Belongs to the metallo-beta-lactamase superfamily. Glyoxalase II family.</text>
</comment>
<organism evidence="11 14">
    <name type="scientific">Aphanomyces astaci</name>
    <name type="common">Crayfish plague agent</name>
    <dbReference type="NCBI Taxonomy" id="112090"/>
    <lineage>
        <taxon>Eukaryota</taxon>
        <taxon>Sar</taxon>
        <taxon>Stramenopiles</taxon>
        <taxon>Oomycota</taxon>
        <taxon>Saprolegniomycetes</taxon>
        <taxon>Saprolegniales</taxon>
        <taxon>Verrucalvaceae</taxon>
        <taxon>Aphanomyces</taxon>
    </lineage>
</organism>
<feature type="domain" description="Metallo-beta-lactamase" evidence="10">
    <location>
        <begin position="79"/>
        <end position="302"/>
    </location>
</feature>
<reference evidence="13 14" key="1">
    <citation type="submission" date="2018-08" db="EMBL/GenBank/DDBJ databases">
        <title>Aphanomyces genome sequencing and annotation.</title>
        <authorList>
            <person name="Minardi D."/>
            <person name="Oidtmann B."/>
            <person name="Van Der Giezen M."/>
            <person name="Studholme D.J."/>
        </authorList>
    </citation>
    <scope>NUCLEOTIDE SEQUENCE [LARGE SCALE GENOMIC DNA]</scope>
    <source>
        <strain evidence="12 13">Da</strain>
        <strain evidence="11 14">Sv</strain>
    </source>
</reference>
<evidence type="ECO:0000313" key="14">
    <source>
        <dbReference type="Proteomes" id="UP000285712"/>
    </source>
</evidence>
<dbReference type="GO" id="GO:0004416">
    <property type="term" value="F:hydroxyacylglutathione hydrolase activity"/>
    <property type="evidence" value="ECO:0007669"/>
    <property type="project" value="UniProtKB-EC"/>
</dbReference>
<comment type="catalytic activity">
    <reaction evidence="1">
        <text>an S-(2-hydroxyacyl)glutathione + H2O = a 2-hydroxy carboxylate + glutathione + H(+)</text>
        <dbReference type="Rhea" id="RHEA:21864"/>
        <dbReference type="ChEBI" id="CHEBI:15377"/>
        <dbReference type="ChEBI" id="CHEBI:15378"/>
        <dbReference type="ChEBI" id="CHEBI:57925"/>
        <dbReference type="ChEBI" id="CHEBI:58896"/>
        <dbReference type="ChEBI" id="CHEBI:71261"/>
        <dbReference type="EC" id="3.1.2.6"/>
    </reaction>
</comment>
<dbReference type="Gene3D" id="3.60.15.10">
    <property type="entry name" value="Ribonuclease Z/Hydroxyacylglutathione hydrolase-like"/>
    <property type="match status" value="1"/>
</dbReference>
<dbReference type="PANTHER" id="PTHR11935:SF94">
    <property type="entry name" value="TENZING NORGAY, ISOFORM C"/>
    <property type="match status" value="1"/>
</dbReference>
<dbReference type="GO" id="GO:0046872">
    <property type="term" value="F:metal ion binding"/>
    <property type="evidence" value="ECO:0007669"/>
    <property type="project" value="UniProtKB-KW"/>
</dbReference>
<gene>
    <name evidence="11" type="ORF">DYB35_004097</name>
    <name evidence="12" type="ORF">DYB37_004600</name>
</gene>
<dbReference type="SMART" id="SM00849">
    <property type="entry name" value="Lactamase_B"/>
    <property type="match status" value="1"/>
</dbReference>
<dbReference type="InterPro" id="IPR032282">
    <property type="entry name" value="HAGH_C"/>
</dbReference>
<dbReference type="EMBL" id="QUTH01002659">
    <property type="protein sequence ID" value="RHZ24610.1"/>
    <property type="molecule type" value="Genomic_DNA"/>
</dbReference>
<dbReference type="EC" id="3.1.2.6" evidence="5"/>
<evidence type="ECO:0000313" key="13">
    <source>
        <dbReference type="Proteomes" id="UP000285430"/>
    </source>
</evidence>
<dbReference type="SUPFAM" id="SSF56281">
    <property type="entry name" value="Metallo-hydrolase/oxidoreductase"/>
    <property type="match status" value="1"/>
</dbReference>
<comment type="cofactor">
    <cofactor evidence="2">
        <name>Zn(2+)</name>
        <dbReference type="ChEBI" id="CHEBI:29105"/>
    </cofactor>
</comment>
<dbReference type="InterPro" id="IPR001279">
    <property type="entry name" value="Metallo-B-lactamas"/>
</dbReference>
<dbReference type="PANTHER" id="PTHR11935">
    <property type="entry name" value="BETA LACTAMASE DOMAIN"/>
    <property type="match status" value="1"/>
</dbReference>
<evidence type="ECO:0000256" key="1">
    <source>
        <dbReference type="ARBA" id="ARBA00001623"/>
    </source>
</evidence>
<evidence type="ECO:0000256" key="7">
    <source>
        <dbReference type="ARBA" id="ARBA00022801"/>
    </source>
</evidence>
<name>A0A3R6WTB5_APHAT</name>
<evidence type="ECO:0000256" key="4">
    <source>
        <dbReference type="ARBA" id="ARBA00006759"/>
    </source>
</evidence>